<gene>
    <name evidence="1" type="ORF">GCM10011588_53450</name>
</gene>
<dbReference type="PANTHER" id="PTHR37310">
    <property type="entry name" value="CYTOPLASMIC PROTEIN-RELATED"/>
    <property type="match status" value="1"/>
</dbReference>
<dbReference type="EMBL" id="BMMH01000013">
    <property type="protein sequence ID" value="GGL31983.1"/>
    <property type="molecule type" value="Genomic_DNA"/>
</dbReference>
<evidence type="ECO:0000313" key="2">
    <source>
        <dbReference type="Proteomes" id="UP000638263"/>
    </source>
</evidence>
<dbReference type="AlphaFoldDB" id="A0A917RTW0"/>
<evidence type="ECO:0000313" key="1">
    <source>
        <dbReference type="EMBL" id="GGL31983.1"/>
    </source>
</evidence>
<dbReference type="CDD" id="cd08026">
    <property type="entry name" value="DUF326"/>
    <property type="match status" value="1"/>
</dbReference>
<dbReference type="InterPro" id="IPR005560">
    <property type="entry name" value="Csp_YhjQ"/>
</dbReference>
<sequence>MTHAAEMLDLYPRDLDGLDRTALIRCIEECHSCAQVCTACADSCLSESSVADLVTCIRTNLDCAEICETTGRVLTRHTGGRTEPTRPLLEACAAACRACRAQCLRHAGSHEHCEVCAEACRRCEQACKDLVATLG</sequence>
<organism evidence="1 2">
    <name type="scientific">Nocardia jinanensis</name>
    <dbReference type="NCBI Taxonomy" id="382504"/>
    <lineage>
        <taxon>Bacteria</taxon>
        <taxon>Bacillati</taxon>
        <taxon>Actinomycetota</taxon>
        <taxon>Actinomycetes</taxon>
        <taxon>Mycobacteriales</taxon>
        <taxon>Nocardiaceae</taxon>
        <taxon>Nocardia</taxon>
    </lineage>
</organism>
<name>A0A917RTW0_9NOCA</name>
<dbReference type="Pfam" id="PF03860">
    <property type="entry name" value="Csp"/>
    <property type="match status" value="1"/>
</dbReference>
<dbReference type="RefSeq" id="WP_058856356.1">
    <property type="nucleotide sequence ID" value="NZ_BMMH01000013.1"/>
</dbReference>
<dbReference type="Proteomes" id="UP000638263">
    <property type="component" value="Unassembled WGS sequence"/>
</dbReference>
<reference evidence="1" key="2">
    <citation type="submission" date="2020-09" db="EMBL/GenBank/DDBJ databases">
        <authorList>
            <person name="Sun Q."/>
            <person name="Zhou Y."/>
        </authorList>
    </citation>
    <scope>NUCLEOTIDE SEQUENCE</scope>
    <source>
        <strain evidence="1">CGMCC 4.3508</strain>
    </source>
</reference>
<accession>A0A917RTW0</accession>
<dbReference type="PANTHER" id="PTHR37310:SF1">
    <property type="entry name" value="CYTOPLASMIC PROTEIN"/>
    <property type="match status" value="1"/>
</dbReference>
<proteinExistence type="predicted"/>
<protein>
    <recommendedName>
        <fullName evidence="3">Four-helix bundle copper-binding protein</fullName>
    </recommendedName>
</protein>
<evidence type="ECO:0008006" key="3">
    <source>
        <dbReference type="Google" id="ProtNLM"/>
    </source>
</evidence>
<comment type="caution">
    <text evidence="1">The sequence shown here is derived from an EMBL/GenBank/DDBJ whole genome shotgun (WGS) entry which is preliminary data.</text>
</comment>
<dbReference type="Gene3D" id="1.20.1270.360">
    <property type="match status" value="1"/>
</dbReference>
<reference evidence="1" key="1">
    <citation type="journal article" date="2014" name="Int. J. Syst. Evol. Microbiol.">
        <title>Complete genome sequence of Corynebacterium casei LMG S-19264T (=DSM 44701T), isolated from a smear-ripened cheese.</title>
        <authorList>
            <consortium name="US DOE Joint Genome Institute (JGI-PGF)"/>
            <person name="Walter F."/>
            <person name="Albersmeier A."/>
            <person name="Kalinowski J."/>
            <person name="Ruckert C."/>
        </authorList>
    </citation>
    <scope>NUCLEOTIDE SEQUENCE</scope>
    <source>
        <strain evidence="1">CGMCC 4.3508</strain>
    </source>
</reference>
<keyword evidence="2" id="KW-1185">Reference proteome</keyword>
<dbReference type="InterPro" id="IPR044543">
    <property type="entry name" value="YHJQ-like"/>
</dbReference>